<dbReference type="Proteomes" id="UP001279734">
    <property type="component" value="Unassembled WGS sequence"/>
</dbReference>
<dbReference type="AlphaFoldDB" id="A0AAD3XKA0"/>
<keyword evidence="1" id="KW-0812">Transmembrane</keyword>
<keyword evidence="1" id="KW-1133">Transmembrane helix</keyword>
<evidence type="ECO:0000313" key="3">
    <source>
        <dbReference type="Proteomes" id="UP001279734"/>
    </source>
</evidence>
<accession>A0AAD3XKA0</accession>
<protein>
    <submittedName>
        <fullName evidence="2">Uncharacterized protein</fullName>
    </submittedName>
</protein>
<evidence type="ECO:0000256" key="1">
    <source>
        <dbReference type="SAM" id="Phobius"/>
    </source>
</evidence>
<keyword evidence="3" id="KW-1185">Reference proteome</keyword>
<organism evidence="2 3">
    <name type="scientific">Nepenthes gracilis</name>
    <name type="common">Slender pitcher plant</name>
    <dbReference type="NCBI Taxonomy" id="150966"/>
    <lineage>
        <taxon>Eukaryota</taxon>
        <taxon>Viridiplantae</taxon>
        <taxon>Streptophyta</taxon>
        <taxon>Embryophyta</taxon>
        <taxon>Tracheophyta</taxon>
        <taxon>Spermatophyta</taxon>
        <taxon>Magnoliopsida</taxon>
        <taxon>eudicotyledons</taxon>
        <taxon>Gunneridae</taxon>
        <taxon>Pentapetalae</taxon>
        <taxon>Caryophyllales</taxon>
        <taxon>Nepenthaceae</taxon>
        <taxon>Nepenthes</taxon>
    </lineage>
</organism>
<gene>
    <name evidence="2" type="ORF">Nepgr_009369</name>
</gene>
<sequence length="133" mass="14383">MVLVIACFLVDLLLRTAAYALLSICLLSGPLLLLVYVGGLLPKHCYSISLLSCWDSNVDVDFTVAICFLCEESGGNKEWKLCSVAVNCCICCLCAFTKQLSCSLSGPQCDLLPLLIGSNQGNANQMHFLLHGY</sequence>
<dbReference type="EMBL" id="BSYO01000007">
    <property type="protein sequence ID" value="GMH07529.1"/>
    <property type="molecule type" value="Genomic_DNA"/>
</dbReference>
<reference evidence="2" key="1">
    <citation type="submission" date="2023-05" db="EMBL/GenBank/DDBJ databases">
        <title>Nepenthes gracilis genome sequencing.</title>
        <authorList>
            <person name="Fukushima K."/>
        </authorList>
    </citation>
    <scope>NUCLEOTIDE SEQUENCE</scope>
    <source>
        <strain evidence="2">SING2019-196</strain>
    </source>
</reference>
<evidence type="ECO:0000313" key="2">
    <source>
        <dbReference type="EMBL" id="GMH07529.1"/>
    </source>
</evidence>
<feature type="transmembrane region" description="Helical" evidence="1">
    <location>
        <begin position="18"/>
        <end position="41"/>
    </location>
</feature>
<comment type="caution">
    <text evidence="2">The sequence shown here is derived from an EMBL/GenBank/DDBJ whole genome shotgun (WGS) entry which is preliminary data.</text>
</comment>
<name>A0AAD3XKA0_NEPGR</name>
<keyword evidence="1" id="KW-0472">Membrane</keyword>
<proteinExistence type="predicted"/>